<dbReference type="EMBL" id="UEGW01000001">
    <property type="protein sequence ID" value="SRX94020.1"/>
    <property type="molecule type" value="Genomic_DNA"/>
</dbReference>
<protein>
    <submittedName>
        <fullName evidence="2">Esterase [Nocardia brasiliensis ATCC]</fullName>
    </submittedName>
</protein>
<dbReference type="PROSITE" id="PS51257">
    <property type="entry name" value="PROKAR_LIPOPROTEIN"/>
    <property type="match status" value="1"/>
</dbReference>
<feature type="signal peptide" evidence="1">
    <location>
        <begin position="1"/>
        <end position="22"/>
    </location>
</feature>
<dbReference type="InterPro" id="IPR013207">
    <property type="entry name" value="LGFP"/>
</dbReference>
<organism evidence="2 3">
    <name type="scientific">Mycobacterium shimoidei</name>
    <dbReference type="NCBI Taxonomy" id="29313"/>
    <lineage>
        <taxon>Bacteria</taxon>
        <taxon>Bacillati</taxon>
        <taxon>Actinomycetota</taxon>
        <taxon>Actinomycetes</taxon>
        <taxon>Mycobacteriales</taxon>
        <taxon>Mycobacteriaceae</taxon>
        <taxon>Mycobacterium</taxon>
    </lineage>
</organism>
<dbReference type="Proteomes" id="UP000252015">
    <property type="component" value="Unassembled WGS sequence"/>
</dbReference>
<keyword evidence="1" id="KW-0732">Signal</keyword>
<gene>
    <name evidence="2" type="ORF">MSP7336_02267</name>
</gene>
<dbReference type="Pfam" id="PF08310">
    <property type="entry name" value="LGFP"/>
    <property type="match status" value="2"/>
</dbReference>
<proteinExistence type="predicted"/>
<evidence type="ECO:0000313" key="2">
    <source>
        <dbReference type="EMBL" id="SRX94020.1"/>
    </source>
</evidence>
<reference evidence="2 3" key="1">
    <citation type="submission" date="2018-05" db="EMBL/GenBank/DDBJ databases">
        <authorList>
            <consortium name="IHU Genomes"/>
        </authorList>
    </citation>
    <scope>NUCLEOTIDE SEQUENCE [LARGE SCALE GENOMIC DNA]</scope>
    <source>
        <strain evidence="2 3">P7336</strain>
    </source>
</reference>
<evidence type="ECO:0000313" key="3">
    <source>
        <dbReference type="Proteomes" id="UP000252015"/>
    </source>
</evidence>
<evidence type="ECO:0000256" key="1">
    <source>
        <dbReference type="SAM" id="SignalP"/>
    </source>
</evidence>
<keyword evidence="3" id="KW-1185">Reference proteome</keyword>
<dbReference type="RefSeq" id="WP_232321074.1">
    <property type="nucleotide sequence ID" value="NZ_JACKUN010000027.1"/>
</dbReference>
<accession>A0A375YZC2</accession>
<feature type="chain" id="PRO_5038339173" evidence="1">
    <location>
        <begin position="23"/>
        <end position="172"/>
    </location>
</feature>
<dbReference type="STRING" id="29313.BHQ16_15760"/>
<name>A0A375YZC2_MYCSH</name>
<sequence>MYFTLRRLGLVAASVAVSLVTGCSGDTGTAPITSATETTARIATAAGMVMVQGEILAKYRSVGGTDGPLGLPIGDEQPAANGGRCTIFQNGAIYWSPQTGAHIVRGPIRQAWEHEYGGAGGPLGYPIADEQTIPGGWRSEFQHGVITYTGDQAHVEIPARAADGPSTQTGAG</sequence>
<dbReference type="AlphaFoldDB" id="A0A375YZC2"/>